<dbReference type="PANTHER" id="PTHR42713:SF3">
    <property type="entry name" value="TRANSCRIPTIONAL REGULATORY PROTEIN HPTR"/>
    <property type="match status" value="1"/>
</dbReference>
<dbReference type="InterPro" id="IPR041522">
    <property type="entry name" value="CdaR_GGDEF"/>
</dbReference>
<feature type="domain" description="Response regulatory" evidence="10">
    <location>
        <begin position="5"/>
        <end position="122"/>
    </location>
</feature>
<evidence type="ECO:0000256" key="8">
    <source>
        <dbReference type="PROSITE-ProRule" id="PRU00169"/>
    </source>
</evidence>
<gene>
    <name evidence="11" type="ORF">ACFQ3W_11600</name>
</gene>
<dbReference type="PROSITE" id="PS50110">
    <property type="entry name" value="RESPONSE_REGULATORY"/>
    <property type="match status" value="1"/>
</dbReference>
<evidence type="ECO:0000259" key="9">
    <source>
        <dbReference type="PROSITE" id="PS01124"/>
    </source>
</evidence>
<dbReference type="Pfam" id="PF12833">
    <property type="entry name" value="HTH_18"/>
    <property type="match status" value="1"/>
</dbReference>
<dbReference type="CDD" id="cd17536">
    <property type="entry name" value="REC_YesN-like"/>
    <property type="match status" value="1"/>
</dbReference>
<dbReference type="Gene3D" id="3.40.50.2300">
    <property type="match status" value="1"/>
</dbReference>
<keyword evidence="2" id="KW-0963">Cytoplasm</keyword>
<dbReference type="SMART" id="SM00448">
    <property type="entry name" value="REC"/>
    <property type="match status" value="1"/>
</dbReference>
<evidence type="ECO:0000313" key="11">
    <source>
        <dbReference type="EMBL" id="MFD1176941.1"/>
    </source>
</evidence>
<keyword evidence="5" id="KW-0805">Transcription regulation</keyword>
<evidence type="ECO:0000256" key="5">
    <source>
        <dbReference type="ARBA" id="ARBA00023015"/>
    </source>
</evidence>
<dbReference type="Pfam" id="PF17853">
    <property type="entry name" value="GGDEF_2"/>
    <property type="match status" value="1"/>
</dbReference>
<evidence type="ECO:0000256" key="4">
    <source>
        <dbReference type="ARBA" id="ARBA00023012"/>
    </source>
</evidence>
<dbReference type="InterPro" id="IPR018060">
    <property type="entry name" value="HTH_AraC"/>
</dbReference>
<keyword evidence="6" id="KW-0238">DNA-binding</keyword>
<keyword evidence="12" id="KW-1185">Reference proteome</keyword>
<dbReference type="SUPFAM" id="SSF46689">
    <property type="entry name" value="Homeodomain-like"/>
    <property type="match status" value="1"/>
</dbReference>
<comment type="caution">
    <text evidence="11">The sequence shown here is derived from an EMBL/GenBank/DDBJ whole genome shotgun (WGS) entry which is preliminary data.</text>
</comment>
<protein>
    <submittedName>
        <fullName evidence="11">Response regulator</fullName>
    </submittedName>
</protein>
<dbReference type="Gene3D" id="1.10.10.60">
    <property type="entry name" value="Homeodomain-like"/>
    <property type="match status" value="2"/>
</dbReference>
<dbReference type="InterPro" id="IPR011006">
    <property type="entry name" value="CheY-like_superfamily"/>
</dbReference>
<organism evidence="11 12">
    <name type="scientific">Paenibacillus puldeungensis</name>
    <dbReference type="NCBI Taxonomy" id="696536"/>
    <lineage>
        <taxon>Bacteria</taxon>
        <taxon>Bacillati</taxon>
        <taxon>Bacillota</taxon>
        <taxon>Bacilli</taxon>
        <taxon>Bacillales</taxon>
        <taxon>Paenibacillaceae</taxon>
        <taxon>Paenibacillus</taxon>
    </lineage>
</organism>
<dbReference type="Proteomes" id="UP001597262">
    <property type="component" value="Unassembled WGS sequence"/>
</dbReference>
<evidence type="ECO:0000256" key="6">
    <source>
        <dbReference type="ARBA" id="ARBA00023125"/>
    </source>
</evidence>
<reference evidence="12" key="1">
    <citation type="journal article" date="2019" name="Int. J. Syst. Evol. Microbiol.">
        <title>The Global Catalogue of Microorganisms (GCM) 10K type strain sequencing project: providing services to taxonomists for standard genome sequencing and annotation.</title>
        <authorList>
            <consortium name="The Broad Institute Genomics Platform"/>
            <consortium name="The Broad Institute Genome Sequencing Center for Infectious Disease"/>
            <person name="Wu L."/>
            <person name="Ma J."/>
        </authorList>
    </citation>
    <scope>NUCLEOTIDE SEQUENCE [LARGE SCALE GENOMIC DNA]</scope>
    <source>
        <strain evidence="12">CCUG 59189</strain>
    </source>
</reference>
<feature type="domain" description="HTH araC/xylS-type" evidence="9">
    <location>
        <begin position="426"/>
        <end position="525"/>
    </location>
</feature>
<evidence type="ECO:0000256" key="1">
    <source>
        <dbReference type="ARBA" id="ARBA00004496"/>
    </source>
</evidence>
<dbReference type="InterPro" id="IPR001789">
    <property type="entry name" value="Sig_transdc_resp-reg_receiver"/>
</dbReference>
<keyword evidence="4" id="KW-0902">Two-component regulatory system</keyword>
<evidence type="ECO:0000313" key="12">
    <source>
        <dbReference type="Proteomes" id="UP001597262"/>
    </source>
</evidence>
<dbReference type="EMBL" id="JBHTLM010000007">
    <property type="protein sequence ID" value="MFD1176941.1"/>
    <property type="molecule type" value="Genomic_DNA"/>
</dbReference>
<dbReference type="PROSITE" id="PS01124">
    <property type="entry name" value="HTH_ARAC_FAMILY_2"/>
    <property type="match status" value="1"/>
</dbReference>
<dbReference type="RefSeq" id="WP_379319391.1">
    <property type="nucleotide sequence ID" value="NZ_JBHTLM010000007.1"/>
</dbReference>
<sequence length="526" mass="59834">MEKLKVLIVDDEYLIRNLLRLRIDWEQQGMTIIGEASNAGEALELVDKEKPDIIFTDICMPFMDGIEFSGMVLEKHPDIKIVVVTGHDEFEYARRSLKLGVIDFILKPIRASELLSVTDKVKSKIYEERSRDQEMEKLKEELERNFPFLKEKFLNQWLMGALSMEEIHEKANYFKIPVCFGVGLFQIAVMEISSASAEQTEEQMILLKMKCKNKIEAFYQADSKVIVLLDTRNQIVIISFNQDSDFVSDCELLKANLINAYPCFINIGIGRKHEHIQEVHLGYQEASRALQYKAFVGKNQVVFFEDVIDNKGEQYHSSSDLLQKLQFYISVGSSEGASQIVSSIFDVSFSSVSQFRIAAMDVITECQHAAIEQQIENEFIFDKETLVSILTADNLPELKKTLENYVLSLSGAICSKNQAKEGNLISQVKEYLENNMSDPELGLASTAAAFFVSPGHLGRLMKKEIGQTFVEYVTNLRMKRAETLLKTTDLKGYQVGEKVGIADPHYFSILFKKTIGRSVNEYRSSK</sequence>
<keyword evidence="7" id="KW-0804">Transcription</keyword>
<comment type="subcellular location">
    <subcellularLocation>
        <location evidence="1">Cytoplasm</location>
    </subcellularLocation>
</comment>
<dbReference type="PANTHER" id="PTHR42713">
    <property type="entry name" value="HISTIDINE KINASE-RELATED"/>
    <property type="match status" value="1"/>
</dbReference>
<dbReference type="SMART" id="SM00342">
    <property type="entry name" value="HTH_ARAC"/>
    <property type="match status" value="1"/>
</dbReference>
<dbReference type="Pfam" id="PF00072">
    <property type="entry name" value="Response_reg"/>
    <property type="match status" value="1"/>
</dbReference>
<keyword evidence="3 8" id="KW-0597">Phosphoprotein</keyword>
<evidence type="ECO:0000256" key="2">
    <source>
        <dbReference type="ARBA" id="ARBA00022490"/>
    </source>
</evidence>
<dbReference type="InterPro" id="IPR009057">
    <property type="entry name" value="Homeodomain-like_sf"/>
</dbReference>
<dbReference type="SUPFAM" id="SSF52172">
    <property type="entry name" value="CheY-like"/>
    <property type="match status" value="1"/>
</dbReference>
<evidence type="ECO:0000256" key="3">
    <source>
        <dbReference type="ARBA" id="ARBA00022553"/>
    </source>
</evidence>
<proteinExistence type="predicted"/>
<name>A0ABW3RXP9_9BACL</name>
<evidence type="ECO:0000259" key="10">
    <source>
        <dbReference type="PROSITE" id="PS50110"/>
    </source>
</evidence>
<feature type="modified residue" description="4-aspartylphosphate" evidence="8">
    <location>
        <position position="57"/>
    </location>
</feature>
<evidence type="ECO:0000256" key="7">
    <source>
        <dbReference type="ARBA" id="ARBA00023163"/>
    </source>
</evidence>
<dbReference type="InterPro" id="IPR051552">
    <property type="entry name" value="HptR"/>
</dbReference>
<accession>A0ABW3RXP9</accession>